<dbReference type="EMBL" id="VUMV01000001">
    <property type="protein sequence ID" value="MST80806.1"/>
    <property type="molecule type" value="Genomic_DNA"/>
</dbReference>
<dbReference type="Gene3D" id="3.10.350.10">
    <property type="entry name" value="LysM domain"/>
    <property type="match status" value="1"/>
</dbReference>
<dbReference type="CDD" id="cd00118">
    <property type="entry name" value="LysM"/>
    <property type="match status" value="1"/>
</dbReference>
<keyword evidence="4" id="KW-1185">Reference proteome</keyword>
<dbReference type="InterPro" id="IPR036779">
    <property type="entry name" value="LysM_dom_sf"/>
</dbReference>
<name>A0A7X2P5W9_9FIRM</name>
<dbReference type="SMART" id="SM00257">
    <property type="entry name" value="LysM"/>
    <property type="match status" value="1"/>
</dbReference>
<keyword evidence="1" id="KW-0812">Transmembrane</keyword>
<feature type="domain" description="LysM" evidence="2">
    <location>
        <begin position="71"/>
        <end position="122"/>
    </location>
</feature>
<evidence type="ECO:0000313" key="4">
    <source>
        <dbReference type="Proteomes" id="UP000466864"/>
    </source>
</evidence>
<organism evidence="3 4">
    <name type="scientific">Bilifractor porci</name>
    <dbReference type="NCBI Taxonomy" id="2606636"/>
    <lineage>
        <taxon>Bacteria</taxon>
        <taxon>Bacillati</taxon>
        <taxon>Bacillota</taxon>
        <taxon>Clostridia</taxon>
        <taxon>Lachnospirales</taxon>
        <taxon>Lachnospiraceae</taxon>
        <taxon>Bilifractor</taxon>
    </lineage>
</organism>
<dbReference type="InterPro" id="IPR018392">
    <property type="entry name" value="LysM"/>
</dbReference>
<keyword evidence="1" id="KW-0472">Membrane</keyword>
<evidence type="ECO:0000259" key="2">
    <source>
        <dbReference type="PROSITE" id="PS51782"/>
    </source>
</evidence>
<evidence type="ECO:0000313" key="3">
    <source>
        <dbReference type="EMBL" id="MST80806.1"/>
    </source>
</evidence>
<protein>
    <submittedName>
        <fullName evidence="3">LysM peptidoglycan-binding domain-containing protein</fullName>
    </submittedName>
</protein>
<dbReference type="Proteomes" id="UP000466864">
    <property type="component" value="Unassembled WGS sequence"/>
</dbReference>
<dbReference type="SUPFAM" id="SSF54106">
    <property type="entry name" value="LysM domain"/>
    <property type="match status" value="1"/>
</dbReference>
<comment type="caution">
    <text evidence="3">The sequence shown here is derived from an EMBL/GenBank/DDBJ whole genome shotgun (WGS) entry which is preliminary data.</text>
</comment>
<reference evidence="3 4" key="1">
    <citation type="submission" date="2019-08" db="EMBL/GenBank/DDBJ databases">
        <title>In-depth cultivation of the pig gut microbiome towards novel bacterial diversity and tailored functional studies.</title>
        <authorList>
            <person name="Wylensek D."/>
            <person name="Hitch T.C.A."/>
            <person name="Clavel T."/>
        </authorList>
    </citation>
    <scope>NUCLEOTIDE SEQUENCE [LARGE SCALE GENOMIC DNA]</scope>
    <source>
        <strain evidence="3 4">Oil+RF-744-WCA-WT-13</strain>
    </source>
</reference>
<dbReference type="AlphaFoldDB" id="A0A7X2P5W9"/>
<keyword evidence="1" id="KW-1133">Transmembrane helix</keyword>
<evidence type="ECO:0000256" key="1">
    <source>
        <dbReference type="SAM" id="Phobius"/>
    </source>
</evidence>
<proteinExistence type="predicted"/>
<accession>A0A7X2P5W9</accession>
<gene>
    <name evidence="3" type="ORF">FYJ60_00445</name>
</gene>
<sequence length="126" mass="14604">MCIMEKIQDNNRQNTAAVHYRAAYRKEKRTNRRLVLALIIITCILAFLLIKISASSAEAERLGSQAQKYYTSIVVEPGDSLWSIAEKYRTEQYSSIYDYMQEIMDINHLHSENLTSGNTICIPYYK</sequence>
<feature type="transmembrane region" description="Helical" evidence="1">
    <location>
        <begin position="34"/>
        <end position="54"/>
    </location>
</feature>
<dbReference type="PROSITE" id="PS51782">
    <property type="entry name" value="LYSM"/>
    <property type="match status" value="1"/>
</dbReference>
<dbReference type="Pfam" id="PF01476">
    <property type="entry name" value="LysM"/>
    <property type="match status" value="1"/>
</dbReference>